<dbReference type="EMBL" id="CP093442">
    <property type="protein sequence ID" value="UOE99948.1"/>
    <property type="molecule type" value="Genomic_DNA"/>
</dbReference>
<evidence type="ECO:0000313" key="5">
    <source>
        <dbReference type="EMBL" id="UOE99948.1"/>
    </source>
</evidence>
<proteinExistence type="predicted"/>
<reference evidence="5" key="1">
    <citation type="submission" date="2022-03" db="EMBL/GenBank/DDBJ databases">
        <title>Genome Identification and Characterization of new species Bdellovibrio reynosense LBG001 sp. nov. from a Mexico soil sample.</title>
        <authorList>
            <person name="Camilli A."/>
            <person name="Ajao Y."/>
            <person name="Guo X."/>
        </authorList>
    </citation>
    <scope>NUCLEOTIDE SEQUENCE</scope>
    <source>
        <strain evidence="5">LBG001</strain>
    </source>
</reference>
<keyword evidence="1 4" id="KW-0812">Transmembrane</keyword>
<evidence type="ECO:0000256" key="3">
    <source>
        <dbReference type="ARBA" id="ARBA00023136"/>
    </source>
</evidence>
<keyword evidence="3 4" id="KW-0472">Membrane</keyword>
<feature type="transmembrane region" description="Helical" evidence="4">
    <location>
        <begin position="43"/>
        <end position="60"/>
    </location>
</feature>
<organism evidence="5 6">
    <name type="scientific">Bdellovibrio reynosensis</name>
    <dbReference type="NCBI Taxonomy" id="2835041"/>
    <lineage>
        <taxon>Bacteria</taxon>
        <taxon>Pseudomonadati</taxon>
        <taxon>Bdellovibrionota</taxon>
        <taxon>Bdellovibrionia</taxon>
        <taxon>Bdellovibrionales</taxon>
        <taxon>Pseudobdellovibrionaceae</taxon>
        <taxon>Bdellovibrio</taxon>
    </lineage>
</organism>
<dbReference type="Pfam" id="PF07690">
    <property type="entry name" value="MFS_1"/>
    <property type="match status" value="1"/>
</dbReference>
<feature type="transmembrane region" description="Helical" evidence="4">
    <location>
        <begin position="143"/>
        <end position="162"/>
    </location>
</feature>
<feature type="transmembrane region" description="Helical" evidence="4">
    <location>
        <begin position="12"/>
        <end position="31"/>
    </location>
</feature>
<evidence type="ECO:0000313" key="6">
    <source>
        <dbReference type="Proteomes" id="UP000830116"/>
    </source>
</evidence>
<dbReference type="InterPro" id="IPR053160">
    <property type="entry name" value="MFS_DHA3_Transporter"/>
</dbReference>
<accession>A0ABY4C5D8</accession>
<dbReference type="CDD" id="cd06174">
    <property type="entry name" value="MFS"/>
    <property type="match status" value="1"/>
</dbReference>
<protein>
    <submittedName>
        <fullName evidence="5">MFS transporter</fullName>
    </submittedName>
</protein>
<feature type="transmembrane region" description="Helical" evidence="4">
    <location>
        <begin position="373"/>
        <end position="390"/>
    </location>
</feature>
<sequence>MKKTKSALSLAYFLIFGIAFADMIISPILIIHIRNGLGIDNNGIAWLMSIGCILIALLDYPTSHFADHFNKLLVLAIGTCCLAFSMVGLWLLPSKHFLIASLGLKAFGLASLSGTISAFVFDSIQGDSDKDQLIKRFITRGQLVRQSGIVLAMIIASSLIYFNQSHHIFLISALVYISCAILSTKRLLVSDIKWRSSKKIIEVVNPLPLLSYLVEASKNGAFRWALFLNLLSGVGFTIYITYWQLSAEAGGLKWALGLLTSLGFAASFVVSYILDRISTDKAQLFLGVGIVLFAFGTFCMSIWSFSFIFAVCGFQISLVAGSAIVMGESYRACTDESNSAKFFSLTSTGSEMFSSFILALFSSVALFNDSPTSAFATLLLPFAVILVLAVKRSKEIS</sequence>
<evidence type="ECO:0000256" key="4">
    <source>
        <dbReference type="SAM" id="Phobius"/>
    </source>
</evidence>
<dbReference type="PANTHER" id="PTHR23530:SF1">
    <property type="entry name" value="PERMEASE, MAJOR FACILITATOR SUPERFAMILY-RELATED"/>
    <property type="match status" value="1"/>
</dbReference>
<dbReference type="RefSeq" id="WP_243535445.1">
    <property type="nucleotide sequence ID" value="NZ_CP093442.1"/>
</dbReference>
<feature type="transmembrane region" description="Helical" evidence="4">
    <location>
        <begin position="221"/>
        <end position="242"/>
    </location>
</feature>
<keyword evidence="2 4" id="KW-1133">Transmembrane helix</keyword>
<name>A0ABY4C5D8_9BACT</name>
<dbReference type="InterPro" id="IPR036259">
    <property type="entry name" value="MFS_trans_sf"/>
</dbReference>
<feature type="transmembrane region" description="Helical" evidence="4">
    <location>
        <begin position="342"/>
        <end position="367"/>
    </location>
</feature>
<dbReference type="Proteomes" id="UP000830116">
    <property type="component" value="Chromosome"/>
</dbReference>
<feature type="transmembrane region" description="Helical" evidence="4">
    <location>
        <begin position="72"/>
        <end position="92"/>
    </location>
</feature>
<keyword evidence="6" id="KW-1185">Reference proteome</keyword>
<feature type="transmembrane region" description="Helical" evidence="4">
    <location>
        <begin position="98"/>
        <end position="122"/>
    </location>
</feature>
<feature type="transmembrane region" description="Helical" evidence="4">
    <location>
        <begin position="254"/>
        <end position="274"/>
    </location>
</feature>
<feature type="transmembrane region" description="Helical" evidence="4">
    <location>
        <begin position="314"/>
        <end position="330"/>
    </location>
</feature>
<dbReference type="SUPFAM" id="SSF103473">
    <property type="entry name" value="MFS general substrate transporter"/>
    <property type="match status" value="1"/>
</dbReference>
<dbReference type="Gene3D" id="1.20.1250.20">
    <property type="entry name" value="MFS general substrate transporter like domains"/>
    <property type="match status" value="1"/>
</dbReference>
<evidence type="ECO:0000256" key="2">
    <source>
        <dbReference type="ARBA" id="ARBA00022989"/>
    </source>
</evidence>
<gene>
    <name evidence="5" type="ORF">MNR06_09580</name>
</gene>
<dbReference type="InterPro" id="IPR011701">
    <property type="entry name" value="MFS"/>
</dbReference>
<evidence type="ECO:0000256" key="1">
    <source>
        <dbReference type="ARBA" id="ARBA00022692"/>
    </source>
</evidence>
<feature type="transmembrane region" description="Helical" evidence="4">
    <location>
        <begin position="286"/>
        <end position="308"/>
    </location>
</feature>
<dbReference type="PANTHER" id="PTHR23530">
    <property type="entry name" value="TRANSPORT PROTEIN-RELATED"/>
    <property type="match status" value="1"/>
</dbReference>
<feature type="transmembrane region" description="Helical" evidence="4">
    <location>
        <begin position="168"/>
        <end position="189"/>
    </location>
</feature>